<proteinExistence type="predicted"/>
<name>A0ABR8F3T8_NOSLI</name>
<organism evidence="3 4">
    <name type="scientific">Nostoc linckia FACHB-391</name>
    <dbReference type="NCBI Taxonomy" id="2692906"/>
    <lineage>
        <taxon>Bacteria</taxon>
        <taxon>Bacillati</taxon>
        <taxon>Cyanobacteriota</taxon>
        <taxon>Cyanophyceae</taxon>
        <taxon>Nostocales</taxon>
        <taxon>Nostocaceae</taxon>
        <taxon>Nostoc</taxon>
    </lineage>
</organism>
<evidence type="ECO:0000256" key="1">
    <source>
        <dbReference type="SAM" id="MobiDB-lite"/>
    </source>
</evidence>
<accession>A0ABR8F3T8</accession>
<protein>
    <submittedName>
        <fullName evidence="3">DUF4157 domain-containing protein</fullName>
    </submittedName>
</protein>
<dbReference type="EMBL" id="JACJTE010000054">
    <property type="protein sequence ID" value="MBD2564616.1"/>
    <property type="molecule type" value="Genomic_DNA"/>
</dbReference>
<evidence type="ECO:0000259" key="2">
    <source>
        <dbReference type="Pfam" id="PF13699"/>
    </source>
</evidence>
<reference evidence="3 4" key="1">
    <citation type="journal article" date="2020" name="ISME J.">
        <title>Comparative genomics reveals insights into cyanobacterial evolution and habitat adaptation.</title>
        <authorList>
            <person name="Chen M.Y."/>
            <person name="Teng W.K."/>
            <person name="Zhao L."/>
            <person name="Hu C.X."/>
            <person name="Zhou Y.K."/>
            <person name="Han B.P."/>
            <person name="Song L.R."/>
            <person name="Shu W.S."/>
        </authorList>
    </citation>
    <scope>NUCLEOTIDE SEQUENCE [LARGE SCALE GENOMIC DNA]</scope>
    <source>
        <strain evidence="3 4">FACHB-391</strain>
    </source>
</reference>
<feature type="domain" description="eCIS core" evidence="2">
    <location>
        <begin position="124"/>
        <end position="200"/>
    </location>
</feature>
<feature type="region of interest" description="Disordered" evidence="1">
    <location>
        <begin position="25"/>
        <end position="94"/>
    </location>
</feature>
<dbReference type="Pfam" id="PF13699">
    <property type="entry name" value="eCIS_core"/>
    <property type="match status" value="1"/>
</dbReference>
<dbReference type="Proteomes" id="UP000604661">
    <property type="component" value="Unassembled WGS sequence"/>
</dbReference>
<feature type="compositionally biased region" description="Basic and acidic residues" evidence="1">
    <location>
        <begin position="53"/>
        <end position="63"/>
    </location>
</feature>
<evidence type="ECO:0000313" key="4">
    <source>
        <dbReference type="Proteomes" id="UP000604661"/>
    </source>
</evidence>
<gene>
    <name evidence="3" type="ORF">H6G95_29335</name>
</gene>
<dbReference type="InterPro" id="IPR025295">
    <property type="entry name" value="eCIS_core_dom"/>
</dbReference>
<sequence>MQTMAQPVNHQSIQREAVPEEELQMKPLANSITPLVQREAVPEDEEELQMKSLDNRTLQREALPEEEEELQMKSLDSSTLQREALPEEEEELQMKPMVQPQAGMAATPDLETSINQARGGGQSLADNIRQPMEQAFGADFSGVKVHTDGQSDQLNRSIQARAFTTGQDVFFRSGEYNPGSRGGQELLAHELTHVVQQNGGVLREVQPQTEKGEESVEHKEKQRLTVPAFKQRYISGKEATESRVQRLALFHGGAKDFVDNAITTSHTAKESVGELGTKGMYYWKDDEDAALVSAVIYNPKKEWSVMKIEINEAVAKQAASNTRTLIFPSNSQAPYTKSTNGKKITIYGVHYKFLQENLDNKLIEAKKDLSIEGELEPQYQQMTGREFLDAFDLVISPTKAEEYKHENLRQVRANDQALTNVIYGSGLQGETNEKTKTWEGIINDDDQQKTIVNMGMKDKAKVGPVLRGFNGKKGSSITEV</sequence>
<comment type="caution">
    <text evidence="3">The sequence shown here is derived from an EMBL/GenBank/DDBJ whole genome shotgun (WGS) entry which is preliminary data.</text>
</comment>
<keyword evidence="4" id="KW-1185">Reference proteome</keyword>
<feature type="compositionally biased region" description="Polar residues" evidence="1">
    <location>
        <begin position="1"/>
        <end position="14"/>
    </location>
</feature>
<evidence type="ECO:0000313" key="3">
    <source>
        <dbReference type="EMBL" id="MBD2564616.1"/>
    </source>
</evidence>
<feature type="region of interest" description="Disordered" evidence="1">
    <location>
        <begin position="1"/>
        <end position="20"/>
    </location>
</feature>